<gene>
    <name evidence="3" type="ORF">F6B40_12770</name>
</gene>
<evidence type="ECO:0000256" key="1">
    <source>
        <dbReference type="SAM" id="MobiDB-lite"/>
    </source>
</evidence>
<keyword evidence="4" id="KW-1185">Reference proteome</keyword>
<dbReference type="EMBL" id="VYUY01000018">
    <property type="protein sequence ID" value="KAA9131166.1"/>
    <property type="molecule type" value="Genomic_DNA"/>
</dbReference>
<dbReference type="AlphaFoldDB" id="A0A5N0TBG9"/>
<protein>
    <recommendedName>
        <fullName evidence="5">GAF domain-containing protein</fullName>
    </recommendedName>
</protein>
<proteinExistence type="predicted"/>
<dbReference type="RefSeq" id="WP_150894640.1">
    <property type="nucleotide sequence ID" value="NZ_VYUY01000018.1"/>
</dbReference>
<evidence type="ECO:0008006" key="5">
    <source>
        <dbReference type="Google" id="ProtNLM"/>
    </source>
</evidence>
<feature type="transmembrane region" description="Helical" evidence="2">
    <location>
        <begin position="76"/>
        <end position="95"/>
    </location>
</feature>
<dbReference type="Proteomes" id="UP000326838">
    <property type="component" value="Unassembled WGS sequence"/>
</dbReference>
<accession>A0A5N0TBG9</accession>
<comment type="caution">
    <text evidence="3">The sequence shown here is derived from an EMBL/GenBank/DDBJ whole genome shotgun (WGS) entry which is preliminary data.</text>
</comment>
<feature type="transmembrane region" description="Helical" evidence="2">
    <location>
        <begin position="36"/>
        <end position="56"/>
    </location>
</feature>
<evidence type="ECO:0000256" key="2">
    <source>
        <dbReference type="SAM" id="Phobius"/>
    </source>
</evidence>
<keyword evidence="2" id="KW-1133">Transmembrane helix</keyword>
<reference evidence="4" key="1">
    <citation type="submission" date="2019-09" db="EMBL/GenBank/DDBJ databases">
        <title>Mumia zhuanghuii sp. nov. isolated from the intestinal contents of plateau pika (Ochotona curzoniae) in the Qinghai-Tibet plateau of China.</title>
        <authorList>
            <person name="Tian Z."/>
        </authorList>
    </citation>
    <scope>NUCLEOTIDE SEQUENCE [LARGE SCALE GENOMIC DNA]</scope>
    <source>
        <strain evidence="4">L-033</strain>
    </source>
</reference>
<sequence>MTTTGPLVEPTPPGWWRDLGIKVGDGLGEWLAEHRAVTLFLTVLGGVSAALSPFLWLNIPEGGTTVFLFPNEAWWIFFRVVSIAAGVLAVLAVAGDKVADAWEARASSRTIAEGERRAEKSILDLNVVLNEAIRTLFLTGQRQTDAVEALRRTVVHQAAQAVGAGTRATSYKLYRGKDDRRVLKEAEHGVWDRKDHPNAPFYERVDPDLIIWKMMDREDDEPEVHEYPEEISGFDWSAKIERYKTFFSVPVKAGSVQLGMLSVNNREIGAIGGAQRAVIIAMAKTLALATAAANGAKIMNEEADKQTARDALQPMSETTASVTATEDGSTK</sequence>
<name>A0A5N0TBG9_9MICO</name>
<keyword evidence="2" id="KW-0472">Membrane</keyword>
<feature type="compositionally biased region" description="Polar residues" evidence="1">
    <location>
        <begin position="315"/>
        <end position="331"/>
    </location>
</feature>
<keyword evidence="2" id="KW-0812">Transmembrane</keyword>
<organism evidence="3 4">
    <name type="scientific">Microbacterium caowuchunii</name>
    <dbReference type="NCBI Taxonomy" id="2614638"/>
    <lineage>
        <taxon>Bacteria</taxon>
        <taxon>Bacillati</taxon>
        <taxon>Actinomycetota</taxon>
        <taxon>Actinomycetes</taxon>
        <taxon>Micrococcales</taxon>
        <taxon>Microbacteriaceae</taxon>
        <taxon>Microbacterium</taxon>
    </lineage>
</organism>
<evidence type="ECO:0000313" key="4">
    <source>
        <dbReference type="Proteomes" id="UP000326838"/>
    </source>
</evidence>
<feature type="region of interest" description="Disordered" evidence="1">
    <location>
        <begin position="303"/>
        <end position="331"/>
    </location>
</feature>
<evidence type="ECO:0000313" key="3">
    <source>
        <dbReference type="EMBL" id="KAA9131166.1"/>
    </source>
</evidence>